<comment type="caution">
    <text evidence="23">The sequence shown here is derived from an EMBL/GenBank/DDBJ whole genome shotgun (WGS) entry which is preliminary data.</text>
</comment>
<keyword evidence="13 16" id="KW-0503">Monooxygenase</keyword>
<dbReference type="InterPro" id="IPR017938">
    <property type="entry name" value="Riboflavin_synthase-like_b-brl"/>
</dbReference>
<dbReference type="AlphaFoldDB" id="A0A8H3ZBE6"/>
<dbReference type="SUPFAM" id="SSF48264">
    <property type="entry name" value="Cytochrome P450"/>
    <property type="match status" value="1"/>
</dbReference>
<dbReference type="InterPro" id="IPR003097">
    <property type="entry name" value="CysJ-like_FAD-binding"/>
</dbReference>
<feature type="domain" description="FAD-binding FR-type" evidence="20">
    <location>
        <begin position="676"/>
        <end position="903"/>
    </location>
</feature>
<evidence type="ECO:0000313" key="21">
    <source>
        <dbReference type="EMBL" id="KAE9977271.1"/>
    </source>
</evidence>
<dbReference type="SUPFAM" id="SSF63380">
    <property type="entry name" value="Riboflavin synthase domain-like"/>
    <property type="match status" value="1"/>
</dbReference>
<evidence type="ECO:0000256" key="8">
    <source>
        <dbReference type="ARBA" id="ARBA00022827"/>
    </source>
</evidence>
<dbReference type="EC" id="1.14.14.1" evidence="16"/>
<feature type="compositionally biased region" description="Polar residues" evidence="18">
    <location>
        <begin position="481"/>
        <end position="497"/>
    </location>
</feature>
<comment type="catalytic activity">
    <reaction evidence="14 16">
        <text>an organic molecule + reduced [NADPH--hemoprotein reductase] + O2 = an alcohol + oxidized [NADPH--hemoprotein reductase] + H2O + H(+)</text>
        <dbReference type="Rhea" id="RHEA:17149"/>
        <dbReference type="Rhea" id="RHEA-COMP:11964"/>
        <dbReference type="Rhea" id="RHEA-COMP:11965"/>
        <dbReference type="ChEBI" id="CHEBI:15377"/>
        <dbReference type="ChEBI" id="CHEBI:15378"/>
        <dbReference type="ChEBI" id="CHEBI:15379"/>
        <dbReference type="ChEBI" id="CHEBI:30879"/>
        <dbReference type="ChEBI" id="CHEBI:57618"/>
        <dbReference type="ChEBI" id="CHEBI:58210"/>
        <dbReference type="ChEBI" id="CHEBI:142491"/>
        <dbReference type="EC" id="1.14.14.1"/>
    </reaction>
</comment>
<evidence type="ECO:0000256" key="10">
    <source>
        <dbReference type="ARBA" id="ARBA00022982"/>
    </source>
</evidence>
<dbReference type="CDD" id="cd11068">
    <property type="entry name" value="CYP120A1"/>
    <property type="match status" value="1"/>
</dbReference>
<dbReference type="Gene3D" id="2.40.30.10">
    <property type="entry name" value="Translation factors"/>
    <property type="match status" value="1"/>
</dbReference>
<dbReference type="InterPro" id="IPR008254">
    <property type="entry name" value="Flavodoxin/NO_synth"/>
</dbReference>
<evidence type="ECO:0000256" key="12">
    <source>
        <dbReference type="ARBA" id="ARBA00023004"/>
    </source>
</evidence>
<feature type="domain" description="Flavodoxin-like" evidence="19">
    <location>
        <begin position="503"/>
        <end position="644"/>
    </location>
</feature>
<dbReference type="InterPro" id="IPR023173">
    <property type="entry name" value="NADPH_Cyt_P450_Rdtase_alpha"/>
</dbReference>
<keyword evidence="25" id="KW-1185">Reference proteome</keyword>
<proteinExistence type="inferred from homology"/>
<dbReference type="GO" id="GO:0005829">
    <property type="term" value="C:cytosol"/>
    <property type="evidence" value="ECO:0007669"/>
    <property type="project" value="TreeGrafter"/>
</dbReference>
<evidence type="ECO:0000313" key="24">
    <source>
        <dbReference type="Proteomes" id="UP000447873"/>
    </source>
</evidence>
<dbReference type="EMBL" id="WNWQ01000135">
    <property type="protein sequence ID" value="KAE9977271.1"/>
    <property type="molecule type" value="Genomic_DNA"/>
</dbReference>
<dbReference type="InterPro" id="IPR017927">
    <property type="entry name" value="FAD-bd_FR_type"/>
</dbReference>
<keyword evidence="11 16" id="KW-0560">Oxidoreductase</keyword>
<dbReference type="SUPFAM" id="SSF52343">
    <property type="entry name" value="Ferredoxin reductase-like, C-terminal NADP-linked domain"/>
    <property type="match status" value="1"/>
</dbReference>
<dbReference type="GO" id="GO:0020037">
    <property type="term" value="F:heme binding"/>
    <property type="evidence" value="ECO:0007669"/>
    <property type="project" value="UniProtKB-UniRule"/>
</dbReference>
<evidence type="ECO:0000259" key="20">
    <source>
        <dbReference type="PROSITE" id="PS51384"/>
    </source>
</evidence>
<keyword evidence="4 16" id="KW-0349">Heme</keyword>
<dbReference type="PANTHER" id="PTHR19384">
    <property type="entry name" value="NITRIC OXIDE SYNTHASE-RELATED"/>
    <property type="match status" value="1"/>
</dbReference>
<dbReference type="PANTHER" id="PTHR19384:SF127">
    <property type="entry name" value="BIFUNCTIONAL CYTOCHROME P450_NADPH--P450 REDUCTASE"/>
    <property type="match status" value="1"/>
</dbReference>
<evidence type="ECO:0000256" key="17">
    <source>
        <dbReference type="PIRSR" id="PIRSR000209-1"/>
    </source>
</evidence>
<evidence type="ECO:0000313" key="25">
    <source>
        <dbReference type="Proteomes" id="UP000490939"/>
    </source>
</evidence>
<comment type="similarity">
    <text evidence="2 16">In the N-terminal section; belongs to the cytochrome P450 family.</text>
</comment>
<keyword evidence="10 16" id="KW-0249">Electron transport</keyword>
<dbReference type="InterPro" id="IPR023206">
    <property type="entry name" value="Bifunctional_P450_P450_red"/>
</dbReference>
<evidence type="ECO:0000256" key="14">
    <source>
        <dbReference type="ARBA" id="ARBA00047827"/>
    </source>
</evidence>
<dbReference type="GO" id="GO:0050660">
    <property type="term" value="F:flavin adenine dinucleotide binding"/>
    <property type="evidence" value="ECO:0007669"/>
    <property type="project" value="TreeGrafter"/>
</dbReference>
<dbReference type="InterPro" id="IPR039261">
    <property type="entry name" value="FNR_nucleotide-bd"/>
</dbReference>
<feature type="region of interest" description="Disordered" evidence="18">
    <location>
        <begin position="480"/>
        <end position="502"/>
    </location>
</feature>
<keyword evidence="5 16" id="KW-0285">Flavoprotein</keyword>
<dbReference type="PROSITE" id="PS00086">
    <property type="entry name" value="CYTOCHROME_P450"/>
    <property type="match status" value="1"/>
</dbReference>
<dbReference type="FunFam" id="1.10.630.10:FF:000040">
    <property type="entry name" value="Bifunctional cytochrome P450/NADPH--P450 reductase"/>
    <property type="match status" value="1"/>
</dbReference>
<comment type="catalytic activity">
    <reaction evidence="15 16">
        <text>2 oxidized [cytochrome P450] + NADPH = 2 reduced [cytochrome P450] + NADP(+) + H(+)</text>
        <dbReference type="Rhea" id="RHEA:24040"/>
        <dbReference type="Rhea" id="RHEA-COMP:14627"/>
        <dbReference type="Rhea" id="RHEA-COMP:14628"/>
        <dbReference type="ChEBI" id="CHEBI:15378"/>
        <dbReference type="ChEBI" id="CHEBI:55376"/>
        <dbReference type="ChEBI" id="CHEBI:57783"/>
        <dbReference type="ChEBI" id="CHEBI:58349"/>
        <dbReference type="ChEBI" id="CHEBI:60344"/>
        <dbReference type="EC" id="1.6.2.4"/>
    </reaction>
</comment>
<evidence type="ECO:0000256" key="9">
    <source>
        <dbReference type="ARBA" id="ARBA00022857"/>
    </source>
</evidence>
<evidence type="ECO:0000256" key="1">
    <source>
        <dbReference type="ARBA" id="ARBA00001971"/>
    </source>
</evidence>
<comment type="cofactor">
    <cofactor evidence="1 16 17">
        <name>heme</name>
        <dbReference type="ChEBI" id="CHEBI:30413"/>
    </cofactor>
</comment>
<dbReference type="Proteomes" id="UP000447873">
    <property type="component" value="Unassembled WGS sequence"/>
</dbReference>
<dbReference type="InterPro" id="IPR001433">
    <property type="entry name" value="OxRdtase_FAD/NAD-bd"/>
</dbReference>
<dbReference type="InterPro" id="IPR002401">
    <property type="entry name" value="Cyt_P450_E_grp-I"/>
</dbReference>
<evidence type="ECO:0000256" key="16">
    <source>
        <dbReference type="PIRNR" id="PIRNR000209"/>
    </source>
</evidence>
<reference evidence="23 25" key="1">
    <citation type="submission" date="2019-07" db="EMBL/GenBank/DDBJ databases">
        <title>Venturia inaequalis Genome Resource.</title>
        <authorList>
            <person name="Lichtner F.J."/>
        </authorList>
    </citation>
    <scope>NUCLEOTIDE SEQUENCE [LARGE SCALE GENOMIC DNA]</scope>
    <source>
        <strain evidence="22 24">120213</strain>
        <strain evidence="21">Bline_iso_100314</strain>
        <strain evidence="23 25">DMI_063113</strain>
    </source>
</reference>
<dbReference type="GO" id="GO:0005506">
    <property type="term" value="F:iron ion binding"/>
    <property type="evidence" value="ECO:0007669"/>
    <property type="project" value="UniProtKB-UniRule"/>
</dbReference>
<dbReference type="PROSITE" id="PS50902">
    <property type="entry name" value="FLAVODOXIN_LIKE"/>
    <property type="match status" value="1"/>
</dbReference>
<dbReference type="Pfam" id="PF00258">
    <property type="entry name" value="Flavodoxin_1"/>
    <property type="match status" value="1"/>
</dbReference>
<evidence type="ECO:0000256" key="18">
    <source>
        <dbReference type="SAM" id="MobiDB-lite"/>
    </source>
</evidence>
<name>A0A8H3ZBE6_VENIN</name>
<dbReference type="GO" id="GO:0070330">
    <property type="term" value="F:aromatase activity"/>
    <property type="evidence" value="ECO:0007669"/>
    <property type="project" value="UniProtKB-UniRule"/>
</dbReference>
<evidence type="ECO:0000256" key="13">
    <source>
        <dbReference type="ARBA" id="ARBA00023033"/>
    </source>
</evidence>
<dbReference type="InterPro" id="IPR036396">
    <property type="entry name" value="Cyt_P450_sf"/>
</dbReference>
<dbReference type="Pfam" id="PF00067">
    <property type="entry name" value="p450"/>
    <property type="match status" value="1"/>
</dbReference>
<dbReference type="GO" id="GO:0003958">
    <property type="term" value="F:NADPH-hemoprotein reductase activity"/>
    <property type="evidence" value="ECO:0007669"/>
    <property type="project" value="UniProtKB-UniRule"/>
</dbReference>
<gene>
    <name evidence="21" type="ORF">BLS_001527</name>
    <name evidence="23" type="ORF">EG327_005706</name>
    <name evidence="22" type="ORF">EG328_001406</name>
</gene>
<evidence type="ECO:0000259" key="19">
    <source>
        <dbReference type="PROSITE" id="PS50902"/>
    </source>
</evidence>
<keyword evidence="6 16" id="KW-0288">FMN</keyword>
<evidence type="ECO:0000256" key="2">
    <source>
        <dbReference type="ARBA" id="ARBA00010018"/>
    </source>
</evidence>
<dbReference type="SUPFAM" id="SSF52218">
    <property type="entry name" value="Flavoproteins"/>
    <property type="match status" value="1"/>
</dbReference>
<dbReference type="Pfam" id="PF00667">
    <property type="entry name" value="FAD_binding_1"/>
    <property type="match status" value="1"/>
</dbReference>
<accession>A0A8H3ZBE6</accession>
<dbReference type="OrthoDB" id="1470350at2759"/>
<dbReference type="PROSITE" id="PS51384">
    <property type="entry name" value="FAD_FR"/>
    <property type="match status" value="1"/>
</dbReference>
<dbReference type="InterPro" id="IPR001128">
    <property type="entry name" value="Cyt_P450"/>
</dbReference>
<keyword evidence="8 16" id="KW-0274">FAD</keyword>
<dbReference type="Gene3D" id="1.10.630.10">
    <property type="entry name" value="Cytochrome P450"/>
    <property type="match status" value="1"/>
</dbReference>
<dbReference type="Proteomes" id="UP000433883">
    <property type="component" value="Unassembled WGS sequence"/>
</dbReference>
<dbReference type="Proteomes" id="UP000490939">
    <property type="component" value="Unassembled WGS sequence"/>
</dbReference>
<dbReference type="InterPro" id="IPR017972">
    <property type="entry name" value="Cyt_P450_CS"/>
</dbReference>
<dbReference type="Gene3D" id="3.40.50.80">
    <property type="entry name" value="Nucleotide-binding domain of ferredoxin-NADP reductase (FNR) module"/>
    <property type="match status" value="1"/>
</dbReference>
<dbReference type="EC" id="1.6.2.4" evidence="16"/>
<dbReference type="Gene3D" id="3.40.50.360">
    <property type="match status" value="1"/>
</dbReference>
<evidence type="ECO:0000256" key="4">
    <source>
        <dbReference type="ARBA" id="ARBA00022617"/>
    </source>
</evidence>
<evidence type="ECO:0000256" key="7">
    <source>
        <dbReference type="ARBA" id="ARBA00022723"/>
    </source>
</evidence>
<dbReference type="PRINTS" id="PR00385">
    <property type="entry name" value="P450"/>
</dbReference>
<evidence type="ECO:0000256" key="11">
    <source>
        <dbReference type="ARBA" id="ARBA00023002"/>
    </source>
</evidence>
<evidence type="ECO:0000256" key="5">
    <source>
        <dbReference type="ARBA" id="ARBA00022630"/>
    </source>
</evidence>
<keyword evidence="7 16" id="KW-0479">Metal-binding</keyword>
<dbReference type="Gene3D" id="1.20.990.10">
    <property type="entry name" value="NADPH-cytochrome p450 Reductase, Chain A, domain 3"/>
    <property type="match status" value="1"/>
</dbReference>
<dbReference type="FunFam" id="2.40.30.10:FF:000198">
    <property type="entry name" value="Bifunctional cytochrome P450/NADPH--P450 reductase"/>
    <property type="match status" value="1"/>
</dbReference>
<dbReference type="InterPro" id="IPR029039">
    <property type="entry name" value="Flavoprotein-like_sf"/>
</dbReference>
<keyword evidence="9 16" id="KW-0521">NADP</keyword>
<keyword evidence="12 16" id="KW-0408">Iron</keyword>
<evidence type="ECO:0000256" key="6">
    <source>
        <dbReference type="ARBA" id="ARBA00022643"/>
    </source>
</evidence>
<dbReference type="PIRSF" id="PIRSF000209">
    <property type="entry name" value="Bifunctional_P450_P450R"/>
    <property type="match status" value="1"/>
</dbReference>
<dbReference type="Pfam" id="PF00175">
    <property type="entry name" value="NAD_binding_1"/>
    <property type="match status" value="1"/>
</dbReference>
<sequence>MVEPQPIPGPPGLPLLGNFADLDPVDGVGSLCRLADKYGEIFKLNLAGLDKLFISSVALLNEVCDEKRFTKAVQGALEEVRHGVQDGLFTAYPGEHNWEVAHRTLMPAFGPLSIRDMFDEMHDIASQLVTKWARFGAEEKIDVTGDFTRLTLDSIALCAMDVRFNSFYRPEMHPFVEAMTGFLAESGNRARRPAIANYFMRGAQQKFDSDISLLKQVAAEVVAHRRKHPSDKKDLLNAMILGRDPKTKEGLTDASILNNMITFLVAGHETTSGLMSFLFYYLIKNPASYQLAQAEVDKVIGRGPITVEHMSQLPYLSACLRETLRLTPTAPAFTVEPLPTNTESPILIGGGKYEVKPGTPIIAILPKVHSDPAVYGEDAEEFKPERMLDEPFSKLPPNAWKPFGNGVRGCIGRPFAWQEALLSTAMLLQNFNFRMDDPTYNLQIKQTLTLKPKDFYMHATLRDGIDPVYLEKMLHVDTSKQNESSVKGSQLPGSSDNGKSEPMTILYGSNSGTCEALAQSLARAAGSRGFHANVNTLDSAVSKVPKGEPVVLICSSYEGQPPDNAAHFMAWLETLKGGEELKEVKYTVYGCGNHDWVSTFHKVPKALDISFAANGATRLADAGFGDVAAGDIFNDFDKWQDEVFWPAFGDIKSSSEDDAGFDIDIDTSSRHTTLRQDVKEAIIRSNDVLTAEGEPQKRHISLTLPTGMNYKVGDYLAVLPINNSVNIRRVLRRFGLPWDAMLTIKGGNTTLPTGHPLSAMDILGAYVELSQPATRRNVQQIASTLSEGPQKSQLLQLAGPGFDTEVAAKRLSPLDILEKYPAAALPLSSFLAMLPPMRIRQYSISSSPLSSPSAATITWSVLDTPSKAGGRFLGVASNYLSNLTADDRVHVAVKPSHGAFHLPADIEKTPIIMLCAGTGLAPFRGFIQERAIQRAAGRSLAPAFLFIGCAHPVRDRLFAKELDGWAEEGVVQLFYAYSQATGESQGCKYVQDRLWLEREEMRKQFDAGAKVFICGSAVVGEGVAKTVKKMYVEAAEAKGVMKSEEEVEAWFEGIKSDRYASDVFV</sequence>
<evidence type="ECO:0000313" key="22">
    <source>
        <dbReference type="EMBL" id="KAE9978585.1"/>
    </source>
</evidence>
<protein>
    <recommendedName>
        <fullName evidence="16">Bifunctional cytochrome P450/NADPH--P450 reductase</fullName>
    </recommendedName>
    <domain>
        <recommendedName>
            <fullName evidence="16">Cytochrome P450</fullName>
            <ecNumber evidence="16">1.14.14.1</ecNumber>
        </recommendedName>
    </domain>
    <domain>
        <recommendedName>
            <fullName evidence="16">NADPH--cytochrome P450 reductase</fullName>
            <ecNumber evidence="16">1.6.2.4</ecNumber>
        </recommendedName>
    </domain>
</protein>
<dbReference type="PRINTS" id="PR00463">
    <property type="entry name" value="EP450I"/>
</dbReference>
<dbReference type="CDD" id="cd06206">
    <property type="entry name" value="bifunctional_CYPOR"/>
    <property type="match status" value="1"/>
</dbReference>
<dbReference type="EMBL" id="WNWR01000033">
    <property type="protein sequence ID" value="KAE9993295.1"/>
    <property type="molecule type" value="Genomic_DNA"/>
</dbReference>
<evidence type="ECO:0000313" key="23">
    <source>
        <dbReference type="EMBL" id="KAE9993295.1"/>
    </source>
</evidence>
<comment type="cofactor">
    <cofactor evidence="16">
        <name>FAD</name>
        <dbReference type="ChEBI" id="CHEBI:57692"/>
    </cofactor>
    <cofactor evidence="16">
        <name>FMN</name>
        <dbReference type="ChEBI" id="CHEBI:58210"/>
    </cofactor>
</comment>
<dbReference type="EMBL" id="WNWS01000133">
    <property type="protein sequence ID" value="KAE9978585.1"/>
    <property type="molecule type" value="Genomic_DNA"/>
</dbReference>
<dbReference type="GO" id="GO:0010181">
    <property type="term" value="F:FMN binding"/>
    <property type="evidence" value="ECO:0007669"/>
    <property type="project" value="UniProtKB-UniRule"/>
</dbReference>
<evidence type="ECO:0000256" key="15">
    <source>
        <dbReference type="ARBA" id="ARBA00049342"/>
    </source>
</evidence>
<organism evidence="23 25">
    <name type="scientific">Venturia inaequalis</name>
    <name type="common">Apple scab fungus</name>
    <dbReference type="NCBI Taxonomy" id="5025"/>
    <lineage>
        <taxon>Eukaryota</taxon>
        <taxon>Fungi</taxon>
        <taxon>Dikarya</taxon>
        <taxon>Ascomycota</taxon>
        <taxon>Pezizomycotina</taxon>
        <taxon>Dothideomycetes</taxon>
        <taxon>Pleosporomycetidae</taxon>
        <taxon>Venturiales</taxon>
        <taxon>Venturiaceae</taxon>
        <taxon>Venturia</taxon>
    </lineage>
</organism>
<feature type="binding site" description="axial binding residue" evidence="17">
    <location>
        <position position="410"/>
    </location>
    <ligand>
        <name>heme</name>
        <dbReference type="ChEBI" id="CHEBI:30413"/>
    </ligand>
    <ligandPart>
        <name>Fe</name>
        <dbReference type="ChEBI" id="CHEBI:18248"/>
    </ligandPart>
</feature>
<keyword evidence="3 16" id="KW-0813">Transport</keyword>
<evidence type="ECO:0000256" key="3">
    <source>
        <dbReference type="ARBA" id="ARBA00022448"/>
    </source>
</evidence>